<dbReference type="AlphaFoldDB" id="A0A914WLG8"/>
<accession>A0A914WLG8</accession>
<dbReference type="Gene3D" id="2.60.120.290">
    <property type="entry name" value="Spermadhesin, CUB domain"/>
    <property type="match status" value="1"/>
</dbReference>
<dbReference type="SUPFAM" id="SSF49854">
    <property type="entry name" value="Spermadhesin, CUB domain"/>
    <property type="match status" value="1"/>
</dbReference>
<proteinExistence type="predicted"/>
<protein>
    <submittedName>
        <fullName evidence="3">CUB domain-containing protein</fullName>
    </submittedName>
</protein>
<reference evidence="3" key="1">
    <citation type="submission" date="2022-11" db="UniProtKB">
        <authorList>
            <consortium name="WormBaseParasite"/>
        </authorList>
    </citation>
    <scope>IDENTIFICATION</scope>
</reference>
<organism evidence="2 3">
    <name type="scientific">Plectus sambesii</name>
    <dbReference type="NCBI Taxonomy" id="2011161"/>
    <lineage>
        <taxon>Eukaryota</taxon>
        <taxon>Metazoa</taxon>
        <taxon>Ecdysozoa</taxon>
        <taxon>Nematoda</taxon>
        <taxon>Chromadorea</taxon>
        <taxon>Plectida</taxon>
        <taxon>Plectina</taxon>
        <taxon>Plectoidea</taxon>
        <taxon>Plectidae</taxon>
        <taxon>Plectus</taxon>
    </lineage>
</organism>
<keyword evidence="2" id="KW-1185">Reference proteome</keyword>
<feature type="signal peptide" evidence="1">
    <location>
        <begin position="1"/>
        <end position="20"/>
    </location>
</feature>
<dbReference type="WBParaSite" id="PSAMB.scaffold463size50280.g6155.t1">
    <property type="protein sequence ID" value="PSAMB.scaffold463size50280.g6155.t1"/>
    <property type="gene ID" value="PSAMB.scaffold463size50280.g6155"/>
</dbReference>
<name>A0A914WLG8_9BILA</name>
<evidence type="ECO:0000256" key="1">
    <source>
        <dbReference type="SAM" id="SignalP"/>
    </source>
</evidence>
<sequence>MSRSLAVGFVALALVSLCSAGVVQSKQPTCQGNADPYNNCKTVGCLPSKFGGTFVREHGPFTAPTSAASSECLWVLRPPNGQSITKLQFKSVDIAQGDVIEFHDTWSTISLKAGQSLDDINNQLHAFESRKSLGTMVFLKNGKNDGTVNSRFDLDYQFA</sequence>
<evidence type="ECO:0000313" key="2">
    <source>
        <dbReference type="Proteomes" id="UP000887566"/>
    </source>
</evidence>
<dbReference type="InterPro" id="IPR035914">
    <property type="entry name" value="Sperma_CUB_dom_sf"/>
</dbReference>
<evidence type="ECO:0000313" key="3">
    <source>
        <dbReference type="WBParaSite" id="PSAMB.scaffold463size50280.g6155.t1"/>
    </source>
</evidence>
<feature type="chain" id="PRO_5037066160" evidence="1">
    <location>
        <begin position="21"/>
        <end position="159"/>
    </location>
</feature>
<keyword evidence="1" id="KW-0732">Signal</keyword>
<dbReference type="Proteomes" id="UP000887566">
    <property type="component" value="Unplaced"/>
</dbReference>